<evidence type="ECO:0000313" key="7">
    <source>
        <dbReference type="Proteomes" id="UP000306509"/>
    </source>
</evidence>
<evidence type="ECO:0000256" key="4">
    <source>
        <dbReference type="ARBA" id="ARBA00022840"/>
    </source>
</evidence>
<reference evidence="6 7" key="1">
    <citation type="journal article" date="2019" name="Anaerobe">
        <title>Detection of Robinsoniella peoriensis in multiple bone samples of a trauma patient.</title>
        <authorList>
            <person name="Schrottner P."/>
            <person name="Hartwich K."/>
            <person name="Bunk B."/>
            <person name="Schober I."/>
            <person name="Helbig S."/>
            <person name="Rudolph W.W."/>
            <person name="Gunzer F."/>
        </authorList>
    </citation>
    <scope>NUCLEOTIDE SEQUENCE [LARGE SCALE GENOMIC DNA]</scope>
    <source>
        <strain evidence="6 7">DSM 106044</strain>
    </source>
</reference>
<dbReference type="Gene3D" id="3.40.50.300">
    <property type="entry name" value="P-loop containing nucleotide triphosphate hydrolases"/>
    <property type="match status" value="1"/>
</dbReference>
<dbReference type="STRING" id="180332.GCA_000797495_02313"/>
<keyword evidence="2" id="KW-0813">Transport</keyword>
<dbReference type="PROSITE" id="PS00211">
    <property type="entry name" value="ABC_TRANSPORTER_1"/>
    <property type="match status" value="1"/>
</dbReference>
<proteinExistence type="inferred from homology"/>
<dbReference type="SMART" id="SM00382">
    <property type="entry name" value="AAA"/>
    <property type="match status" value="1"/>
</dbReference>
<dbReference type="InterPro" id="IPR003439">
    <property type="entry name" value="ABC_transporter-like_ATP-bd"/>
</dbReference>
<dbReference type="PANTHER" id="PTHR43335">
    <property type="entry name" value="ABC TRANSPORTER, ATP-BINDING PROTEIN"/>
    <property type="match status" value="1"/>
</dbReference>
<evidence type="ECO:0000256" key="1">
    <source>
        <dbReference type="ARBA" id="ARBA00005417"/>
    </source>
</evidence>
<dbReference type="EC" id="3.6.3.-" evidence="6"/>
<dbReference type="Pfam" id="PF00005">
    <property type="entry name" value="ABC_tran"/>
    <property type="match status" value="1"/>
</dbReference>
<keyword evidence="6" id="KW-0378">Hydrolase</keyword>
<evidence type="ECO:0000259" key="5">
    <source>
        <dbReference type="PROSITE" id="PS50893"/>
    </source>
</evidence>
<comment type="caution">
    <text evidence="6">The sequence shown here is derived from an EMBL/GenBank/DDBJ whole genome shotgun (WGS) entry which is preliminary data.</text>
</comment>
<sequence length="308" mass="33945">MNANIFTASGICKKYGDFTALAPTDITIQSGDIYGLVGNNGAGKTTLLKLIAGQTAPTSGNLSLFGEDSARGLNISRHKIGCIIETPGFFPDFTAVQNLEYYRIQRGITGRQYMKDALAQVHLDDCGKKKFKDFSLGMKQRLGLALALMSHPSFLILDEPINGLDPEGIVELRNLLLNLNHQQKITILISSHILSELENLVTRYGFIERGVMIEQISAKDLEKKCRVYLEICVDKPDKASALIEQHLHCTDYDVLPDGVIHLFGCIDQGPALSSLLIGNQIQLFSMQTQGIDLEAYYLSLMGGNRTCF</sequence>
<evidence type="ECO:0000313" key="6">
    <source>
        <dbReference type="EMBL" id="TLC97845.1"/>
    </source>
</evidence>
<dbReference type="GO" id="GO:0005524">
    <property type="term" value="F:ATP binding"/>
    <property type="evidence" value="ECO:0007669"/>
    <property type="project" value="UniProtKB-KW"/>
</dbReference>
<dbReference type="InterPro" id="IPR003593">
    <property type="entry name" value="AAA+_ATPase"/>
</dbReference>
<name>A0A4U8Q7W7_9FIRM</name>
<dbReference type="Proteomes" id="UP000306509">
    <property type="component" value="Unassembled WGS sequence"/>
</dbReference>
<keyword evidence="4 6" id="KW-0067">ATP-binding</keyword>
<feature type="domain" description="ABC transporter" evidence="5">
    <location>
        <begin position="6"/>
        <end position="234"/>
    </location>
</feature>
<dbReference type="AlphaFoldDB" id="A0A4U8Q7W7"/>
<dbReference type="InterPro" id="IPR027417">
    <property type="entry name" value="P-loop_NTPase"/>
</dbReference>
<comment type="similarity">
    <text evidence="1">Belongs to the ABC transporter superfamily.</text>
</comment>
<dbReference type="InterPro" id="IPR017871">
    <property type="entry name" value="ABC_transporter-like_CS"/>
</dbReference>
<protein>
    <submittedName>
        <fullName evidence="6">Putative ABC transporter ATP-binding protein YxlF</fullName>
        <ecNumber evidence="6">3.6.3.-</ecNumber>
    </submittedName>
</protein>
<accession>A0A4U8Q7W7</accession>
<keyword evidence="3" id="KW-0547">Nucleotide-binding</keyword>
<dbReference type="PROSITE" id="PS50893">
    <property type="entry name" value="ABC_TRANSPORTER_2"/>
    <property type="match status" value="1"/>
</dbReference>
<dbReference type="GO" id="GO:0016887">
    <property type="term" value="F:ATP hydrolysis activity"/>
    <property type="evidence" value="ECO:0007669"/>
    <property type="project" value="InterPro"/>
</dbReference>
<evidence type="ECO:0000256" key="3">
    <source>
        <dbReference type="ARBA" id="ARBA00022741"/>
    </source>
</evidence>
<organism evidence="6 7">
    <name type="scientific">Robinsoniella peoriensis</name>
    <dbReference type="NCBI Taxonomy" id="180332"/>
    <lineage>
        <taxon>Bacteria</taxon>
        <taxon>Bacillati</taxon>
        <taxon>Bacillota</taxon>
        <taxon>Clostridia</taxon>
        <taxon>Lachnospirales</taxon>
        <taxon>Lachnospiraceae</taxon>
        <taxon>Robinsoniella</taxon>
    </lineage>
</organism>
<dbReference type="SUPFAM" id="SSF52540">
    <property type="entry name" value="P-loop containing nucleoside triphosphate hydrolases"/>
    <property type="match status" value="1"/>
</dbReference>
<keyword evidence="7" id="KW-1185">Reference proteome</keyword>
<dbReference type="PANTHER" id="PTHR43335:SF8">
    <property type="entry name" value="ABC TRANSPORTER, ATP-BINDING PROTEIN"/>
    <property type="match status" value="1"/>
</dbReference>
<gene>
    <name evidence="6" type="primary">yxlF_13</name>
    <name evidence="6" type="ORF">DSM106044_05208</name>
</gene>
<dbReference type="EMBL" id="QGQD01000107">
    <property type="protein sequence ID" value="TLC97845.1"/>
    <property type="molecule type" value="Genomic_DNA"/>
</dbReference>
<evidence type="ECO:0000256" key="2">
    <source>
        <dbReference type="ARBA" id="ARBA00022448"/>
    </source>
</evidence>
<dbReference type="RefSeq" id="WP_027295544.1">
    <property type="nucleotide sequence ID" value="NZ_JBHTNY010000066.1"/>
</dbReference>